<evidence type="ECO:0000313" key="7">
    <source>
        <dbReference type="Proteomes" id="UP000305131"/>
    </source>
</evidence>
<dbReference type="PANTHER" id="PTHR30537">
    <property type="entry name" value="HTH-TYPE TRANSCRIPTIONAL REGULATOR"/>
    <property type="match status" value="1"/>
</dbReference>
<dbReference type="SUPFAM" id="SSF46785">
    <property type="entry name" value="Winged helix' DNA-binding domain"/>
    <property type="match status" value="1"/>
</dbReference>
<dbReference type="CDD" id="cd00090">
    <property type="entry name" value="HTH_ARSR"/>
    <property type="match status" value="1"/>
</dbReference>
<dbReference type="InterPro" id="IPR005119">
    <property type="entry name" value="LysR_subst-bd"/>
</dbReference>
<evidence type="ECO:0000259" key="5">
    <source>
        <dbReference type="PROSITE" id="PS50931"/>
    </source>
</evidence>
<dbReference type="Gene3D" id="3.40.190.10">
    <property type="entry name" value="Periplasmic binding protein-like II"/>
    <property type="match status" value="2"/>
</dbReference>
<accession>A0A6C1KF50</accession>
<dbReference type="PRINTS" id="PR00039">
    <property type="entry name" value="HTHLYSR"/>
</dbReference>
<dbReference type="Pfam" id="PF00126">
    <property type="entry name" value="HTH_1"/>
    <property type="match status" value="1"/>
</dbReference>
<dbReference type="GO" id="GO:0006351">
    <property type="term" value="P:DNA-templated transcription"/>
    <property type="evidence" value="ECO:0007669"/>
    <property type="project" value="TreeGrafter"/>
</dbReference>
<dbReference type="FunFam" id="3.40.190.10:FF:000017">
    <property type="entry name" value="Glycine cleavage system transcriptional activator"/>
    <property type="match status" value="1"/>
</dbReference>
<dbReference type="CDD" id="cd08432">
    <property type="entry name" value="PBP2_GcdR_TrpI_HvrB_AmpR_like"/>
    <property type="match status" value="1"/>
</dbReference>
<dbReference type="InterPro" id="IPR000847">
    <property type="entry name" value="LysR_HTH_N"/>
</dbReference>
<evidence type="ECO:0000256" key="3">
    <source>
        <dbReference type="ARBA" id="ARBA00023125"/>
    </source>
</evidence>
<dbReference type="Proteomes" id="UP000305131">
    <property type="component" value="Unassembled WGS sequence"/>
</dbReference>
<dbReference type="PROSITE" id="PS50931">
    <property type="entry name" value="HTH_LYSR"/>
    <property type="match status" value="1"/>
</dbReference>
<keyword evidence="2" id="KW-0805">Transcription regulation</keyword>
<dbReference type="InterPro" id="IPR036390">
    <property type="entry name" value="WH_DNA-bd_sf"/>
</dbReference>
<dbReference type="GO" id="GO:0003700">
    <property type="term" value="F:DNA-binding transcription factor activity"/>
    <property type="evidence" value="ECO:0007669"/>
    <property type="project" value="InterPro"/>
</dbReference>
<reference evidence="6 7" key="1">
    <citation type="submission" date="2019-05" db="EMBL/GenBank/DDBJ databases">
        <authorList>
            <person name="Zhou X."/>
        </authorList>
    </citation>
    <scope>NUCLEOTIDE SEQUENCE [LARGE SCALE GENOMIC DNA]</scope>
    <source>
        <strain evidence="6 7">DSM 432</strain>
    </source>
</reference>
<dbReference type="GO" id="GO:0043565">
    <property type="term" value="F:sequence-specific DNA binding"/>
    <property type="evidence" value="ECO:0007669"/>
    <property type="project" value="TreeGrafter"/>
</dbReference>
<keyword evidence="3" id="KW-0238">DNA-binding</keyword>
<evidence type="ECO:0000256" key="4">
    <source>
        <dbReference type="ARBA" id="ARBA00023163"/>
    </source>
</evidence>
<dbReference type="InterPro" id="IPR036388">
    <property type="entry name" value="WH-like_DNA-bd_sf"/>
</dbReference>
<gene>
    <name evidence="6" type="ORF">FBQ73_09300</name>
</gene>
<dbReference type="SUPFAM" id="SSF53850">
    <property type="entry name" value="Periplasmic binding protein-like II"/>
    <property type="match status" value="1"/>
</dbReference>
<dbReference type="Pfam" id="PF03466">
    <property type="entry name" value="LysR_substrate"/>
    <property type="match status" value="1"/>
</dbReference>
<evidence type="ECO:0000256" key="2">
    <source>
        <dbReference type="ARBA" id="ARBA00023015"/>
    </source>
</evidence>
<protein>
    <submittedName>
        <fullName evidence="6">LysR family transcriptional regulator</fullName>
    </submittedName>
</protein>
<comment type="caution">
    <text evidence="6">The sequence shown here is derived from an EMBL/GenBank/DDBJ whole genome shotgun (WGS) entry which is preliminary data.</text>
</comment>
<dbReference type="InterPro" id="IPR011991">
    <property type="entry name" value="ArsR-like_HTH"/>
</dbReference>
<dbReference type="PANTHER" id="PTHR30537:SF58">
    <property type="entry name" value="HTH-TYPE TRANSCRIPTIONAL REGULATOR PERR"/>
    <property type="match status" value="1"/>
</dbReference>
<evidence type="ECO:0000256" key="1">
    <source>
        <dbReference type="ARBA" id="ARBA00009437"/>
    </source>
</evidence>
<dbReference type="EMBL" id="VAUP01000022">
    <property type="protein sequence ID" value="TLX42855.1"/>
    <property type="molecule type" value="Genomic_DNA"/>
</dbReference>
<organism evidence="6 7">
    <name type="scientific">Xanthobacter autotrophicus</name>
    <dbReference type="NCBI Taxonomy" id="280"/>
    <lineage>
        <taxon>Bacteria</taxon>
        <taxon>Pseudomonadati</taxon>
        <taxon>Pseudomonadota</taxon>
        <taxon>Alphaproteobacteria</taxon>
        <taxon>Hyphomicrobiales</taxon>
        <taxon>Xanthobacteraceae</taxon>
        <taxon>Xanthobacter</taxon>
    </lineage>
</organism>
<name>A0A6C1KF50_XANAU</name>
<dbReference type="RefSeq" id="WP_138399215.1">
    <property type="nucleotide sequence ID" value="NZ_JBAFVI010000002.1"/>
</dbReference>
<sequence>MNNLPLGALRAFEAAARTGSFRAASEELGISPSAVSHAIRKLEDLMGVALFEREGRVVRLNPAGEALQLSVSNGFDELRHGIEQVSGRASNHLRLHCAPSMAAQWLMPRLRRLIAEHPDFDIRLSASTDYPRFLNDEFDADICYGPPRQEGLTVIPLGEEVVCPLCAPEMAAGIRIPADLYDHPLIESEHKRLRWNAWFLANGLAPPSPRGSRFDRSFMAIAAAVDGLGVTLESTRLAEREIADGRLVAPLDGVAHDLRYMGHFLVFPAKSKPRKAVRIFADWLARELGLKPSAVL</sequence>
<feature type="domain" description="HTH lysR-type" evidence="5">
    <location>
        <begin position="4"/>
        <end position="61"/>
    </location>
</feature>
<comment type="similarity">
    <text evidence="1">Belongs to the LysR transcriptional regulatory family.</text>
</comment>
<dbReference type="AlphaFoldDB" id="A0A6C1KF50"/>
<dbReference type="GeneID" id="95773645"/>
<proteinExistence type="inferred from homology"/>
<keyword evidence="4" id="KW-0804">Transcription</keyword>
<evidence type="ECO:0000313" key="6">
    <source>
        <dbReference type="EMBL" id="TLX42855.1"/>
    </source>
</evidence>
<dbReference type="OrthoDB" id="9793571at2"/>
<dbReference type="InterPro" id="IPR058163">
    <property type="entry name" value="LysR-type_TF_proteobact-type"/>
</dbReference>
<dbReference type="Gene3D" id="1.10.10.10">
    <property type="entry name" value="Winged helix-like DNA-binding domain superfamily/Winged helix DNA-binding domain"/>
    <property type="match status" value="1"/>
</dbReference>